<feature type="compositionally biased region" description="Basic and acidic residues" evidence="1">
    <location>
        <begin position="95"/>
        <end position="105"/>
    </location>
</feature>
<sequence length="301" mass="33097">MKGELQTLTKSTFSLEDYLHKAKSLALSLHGAGKPMDADDLIIYILLGLGSEFDPIVAALDARDMFPPLKGVIGKLSDFEINFKRFHNQKRKQRKAEEGVEERRQCRPARASPSSPSIPADQPRNKDVRSSHSIDNSSGAKLSSFTHGSCTFGRGRDIIICFRCGGPNHKADGCFTSNKEAEQYKAFAGFLLKDMKTNQVILKAPMNTTLHHSPTNSQSAGMVVVEVMPTQLMEDIHSSVYLSPTPPPSALHSSSPMSVLSNIPQRTGNLKLIVFLSSRYHIPVCFLADLAAQPLEPTSYR</sequence>
<comment type="caution">
    <text evidence="2">The sequence shown here is derived from an EMBL/GenBank/DDBJ whole genome shotgun (WGS) entry which is preliminary data.</text>
</comment>
<dbReference type="AlphaFoldDB" id="A0A4U5QPD6"/>
<feature type="compositionally biased region" description="Low complexity" evidence="1">
    <location>
        <begin position="108"/>
        <end position="120"/>
    </location>
</feature>
<name>A0A4U5QPD6_POPAL</name>
<feature type="compositionally biased region" description="Basic and acidic residues" evidence="1">
    <location>
        <begin position="123"/>
        <end position="132"/>
    </location>
</feature>
<evidence type="ECO:0000256" key="1">
    <source>
        <dbReference type="SAM" id="MobiDB-lite"/>
    </source>
</evidence>
<reference evidence="2" key="1">
    <citation type="submission" date="2018-10" db="EMBL/GenBank/DDBJ databases">
        <title>Population genomic analysis revealed the cold adaptation of white poplar.</title>
        <authorList>
            <person name="Liu Y.-J."/>
        </authorList>
    </citation>
    <scope>NUCLEOTIDE SEQUENCE [LARGE SCALE GENOMIC DNA]</scope>
    <source>
        <strain evidence="2">PAL-ZL1</strain>
    </source>
</reference>
<proteinExistence type="predicted"/>
<dbReference type="PANTHER" id="PTHR47481">
    <property type="match status" value="1"/>
</dbReference>
<dbReference type="PANTHER" id="PTHR47481:SF34">
    <property type="entry name" value="CCHC-TYPE DOMAIN-CONTAINING PROTEIN"/>
    <property type="match status" value="1"/>
</dbReference>
<protein>
    <recommendedName>
        <fullName evidence="3">CCHC-type domain-containing protein</fullName>
    </recommendedName>
</protein>
<accession>A0A4U5QPD6</accession>
<evidence type="ECO:0000313" key="2">
    <source>
        <dbReference type="EMBL" id="TKS12169.1"/>
    </source>
</evidence>
<dbReference type="EMBL" id="RCHU01000181">
    <property type="protein sequence ID" value="TKS12169.1"/>
    <property type="molecule type" value="Genomic_DNA"/>
</dbReference>
<evidence type="ECO:0008006" key="3">
    <source>
        <dbReference type="Google" id="ProtNLM"/>
    </source>
</evidence>
<gene>
    <name evidence="2" type="ORF">D5086_0000067550</name>
</gene>
<feature type="region of interest" description="Disordered" evidence="1">
    <location>
        <begin position="90"/>
        <end position="142"/>
    </location>
</feature>
<organism evidence="2">
    <name type="scientific">Populus alba</name>
    <name type="common">White poplar</name>
    <dbReference type="NCBI Taxonomy" id="43335"/>
    <lineage>
        <taxon>Eukaryota</taxon>
        <taxon>Viridiplantae</taxon>
        <taxon>Streptophyta</taxon>
        <taxon>Embryophyta</taxon>
        <taxon>Tracheophyta</taxon>
        <taxon>Spermatophyta</taxon>
        <taxon>Magnoliopsida</taxon>
        <taxon>eudicotyledons</taxon>
        <taxon>Gunneridae</taxon>
        <taxon>Pentapetalae</taxon>
        <taxon>rosids</taxon>
        <taxon>fabids</taxon>
        <taxon>Malpighiales</taxon>
        <taxon>Salicaceae</taxon>
        <taxon>Saliceae</taxon>
        <taxon>Populus</taxon>
    </lineage>
</organism>
<feature type="compositionally biased region" description="Polar residues" evidence="1">
    <location>
        <begin position="133"/>
        <end position="142"/>
    </location>
</feature>